<organism evidence="3 4">
    <name type="scientific">Paenibacillus taihuensis</name>
    <dbReference type="NCBI Taxonomy" id="1156355"/>
    <lineage>
        <taxon>Bacteria</taxon>
        <taxon>Bacillati</taxon>
        <taxon>Bacillota</taxon>
        <taxon>Bacilli</taxon>
        <taxon>Bacillales</taxon>
        <taxon>Paenibacillaceae</taxon>
        <taxon>Paenibacillus</taxon>
    </lineage>
</organism>
<evidence type="ECO:0000256" key="1">
    <source>
        <dbReference type="ARBA" id="ARBA00038240"/>
    </source>
</evidence>
<evidence type="ECO:0000259" key="2">
    <source>
        <dbReference type="Pfam" id="PF01636"/>
    </source>
</evidence>
<keyword evidence="3" id="KW-0808">Transferase</keyword>
<dbReference type="OrthoDB" id="156345at2"/>
<dbReference type="Proteomes" id="UP000256304">
    <property type="component" value="Unassembled WGS sequence"/>
</dbReference>
<keyword evidence="4" id="KW-1185">Reference proteome</keyword>
<evidence type="ECO:0000313" key="4">
    <source>
        <dbReference type="Proteomes" id="UP000256304"/>
    </source>
</evidence>
<dbReference type="AlphaFoldDB" id="A0A3D9RTS3"/>
<accession>A0A3D9RTS3</accession>
<keyword evidence="3" id="KW-0418">Kinase</keyword>
<dbReference type="PANTHER" id="PTHR21064:SF6">
    <property type="entry name" value="AMINOGLYCOSIDE PHOSPHOTRANSFERASE DOMAIN-CONTAINING PROTEIN"/>
    <property type="match status" value="1"/>
</dbReference>
<dbReference type="SUPFAM" id="SSF56112">
    <property type="entry name" value="Protein kinase-like (PK-like)"/>
    <property type="match status" value="1"/>
</dbReference>
<dbReference type="InterPro" id="IPR050249">
    <property type="entry name" value="Pseudomonas-type_ThrB"/>
</dbReference>
<protein>
    <submittedName>
        <fullName evidence="3">Homoserine kinase type II</fullName>
    </submittedName>
</protein>
<dbReference type="Gene3D" id="3.30.200.20">
    <property type="entry name" value="Phosphorylase Kinase, domain 1"/>
    <property type="match status" value="1"/>
</dbReference>
<gene>
    <name evidence="3" type="ORF">A8990_12248</name>
</gene>
<dbReference type="Pfam" id="PF01636">
    <property type="entry name" value="APH"/>
    <property type="match status" value="1"/>
</dbReference>
<comment type="similarity">
    <text evidence="1">Belongs to the pseudomonas-type ThrB family.</text>
</comment>
<dbReference type="InterPro" id="IPR002575">
    <property type="entry name" value="Aminoglycoside_PTrfase"/>
</dbReference>
<reference evidence="3 4" key="1">
    <citation type="submission" date="2018-08" db="EMBL/GenBank/DDBJ databases">
        <title>Genomic Encyclopedia of Type Strains, Phase III (KMG-III): the genomes of soil and plant-associated and newly described type strains.</title>
        <authorList>
            <person name="Whitman W."/>
        </authorList>
    </citation>
    <scope>NUCLEOTIDE SEQUENCE [LARGE SCALE GENOMIC DNA]</scope>
    <source>
        <strain evidence="3 4">CGMCC 1.10966</strain>
    </source>
</reference>
<dbReference type="Gene3D" id="3.90.1200.10">
    <property type="match status" value="1"/>
</dbReference>
<dbReference type="RefSeq" id="WP_116190455.1">
    <property type="nucleotide sequence ID" value="NZ_QTTN01000022.1"/>
</dbReference>
<feature type="domain" description="Aminoglycoside phosphotransferase" evidence="2">
    <location>
        <begin position="30"/>
        <end position="261"/>
    </location>
</feature>
<name>A0A3D9RTS3_9BACL</name>
<dbReference type="EMBL" id="QTTN01000022">
    <property type="protein sequence ID" value="REE80095.1"/>
    <property type="molecule type" value="Genomic_DNA"/>
</dbReference>
<dbReference type="InterPro" id="IPR011009">
    <property type="entry name" value="Kinase-like_dom_sf"/>
</dbReference>
<proteinExistence type="inferred from homology"/>
<evidence type="ECO:0000313" key="3">
    <source>
        <dbReference type="EMBL" id="REE80095.1"/>
    </source>
</evidence>
<dbReference type="PANTHER" id="PTHR21064">
    <property type="entry name" value="AMINOGLYCOSIDE PHOSPHOTRANSFERASE DOMAIN-CONTAINING PROTEIN-RELATED"/>
    <property type="match status" value="1"/>
</dbReference>
<comment type="caution">
    <text evidence="3">The sequence shown here is derived from an EMBL/GenBank/DDBJ whole genome shotgun (WGS) entry which is preliminary data.</text>
</comment>
<dbReference type="GO" id="GO:0019202">
    <property type="term" value="F:amino acid kinase activity"/>
    <property type="evidence" value="ECO:0007669"/>
    <property type="project" value="TreeGrafter"/>
</dbReference>
<sequence>MADQQTKDEFAVYLEAYPLDAGWRAVREESGMNNTTRMIYSGSEKYVLRVYDNHQDQDIVAIEHHLLARLQQSALSFAVPVPVQNIHGATITVGPSGKLAAMFRYINGVRPTVDMPAHIRGLGFAAGELTRAFSDLAASVPQQLKPQYKPYYELNETYAEISTERLTELCKTTEKLAGQADKLGYIIEQLEQLTALRNRIAELPHQWIHGDIGFTNALADSERIVGVLDFEFCTIDVRVMELAVVLAELPIDQADESLRRISLFAQGYGEATRLTEAEVQLLPSLIKLRMLDIFLHFAGRLLAEIDGEDIWYRQIDRVYFVCQWVDLHHDALLAVFRQNLAP</sequence>